<organism evidence="3 4">
    <name type="scientific">Galerina marginata (strain CBS 339.88)</name>
    <dbReference type="NCBI Taxonomy" id="685588"/>
    <lineage>
        <taxon>Eukaryota</taxon>
        <taxon>Fungi</taxon>
        <taxon>Dikarya</taxon>
        <taxon>Basidiomycota</taxon>
        <taxon>Agaricomycotina</taxon>
        <taxon>Agaricomycetes</taxon>
        <taxon>Agaricomycetidae</taxon>
        <taxon>Agaricales</taxon>
        <taxon>Agaricineae</taxon>
        <taxon>Strophariaceae</taxon>
        <taxon>Galerina</taxon>
    </lineage>
</organism>
<dbReference type="STRING" id="685588.A0A067SZ29"/>
<dbReference type="InterPro" id="IPR006689">
    <property type="entry name" value="Small_GTPase_ARF/SAR"/>
</dbReference>
<dbReference type="Pfam" id="PF00025">
    <property type="entry name" value="Arf"/>
    <property type="match status" value="1"/>
</dbReference>
<name>A0A067SZ29_GALM3</name>
<dbReference type="Proteomes" id="UP000027222">
    <property type="component" value="Unassembled WGS sequence"/>
</dbReference>
<gene>
    <name evidence="3" type="ORF">GALMADRAFT_229205</name>
</gene>
<keyword evidence="2" id="KW-0342">GTP-binding</keyword>
<dbReference type="HOGENOM" id="CLU_1489123_0_0_1"/>
<accession>A0A067SZ29</accession>
<dbReference type="Gene3D" id="3.40.50.300">
    <property type="entry name" value="P-loop containing nucleotide triphosphate hydrolases"/>
    <property type="match status" value="1"/>
</dbReference>
<keyword evidence="1" id="KW-0547">Nucleotide-binding</keyword>
<dbReference type="AlphaFoldDB" id="A0A067SZ29"/>
<sequence>MFRRLLIKFGLVEAKIGFYGIDTTERERFVYSVRARGFVQPECQSRFSFEKFYFQGIMVHGVIAPGNRGGRQPFRDELCDYDGIAFFIDATDDDGLRLSWEELDSILSDEEISQHIVILVPQKKASGCANEPALLAEFGLEDVVSKANGRVALFGYSLSEEDFIGCDESLQWLINHI</sequence>
<dbReference type="OrthoDB" id="2911176at2759"/>
<evidence type="ECO:0000313" key="3">
    <source>
        <dbReference type="EMBL" id="KDR71998.1"/>
    </source>
</evidence>
<evidence type="ECO:0000256" key="2">
    <source>
        <dbReference type="ARBA" id="ARBA00023134"/>
    </source>
</evidence>
<dbReference type="GO" id="GO:0005525">
    <property type="term" value="F:GTP binding"/>
    <property type="evidence" value="ECO:0007669"/>
    <property type="project" value="UniProtKB-KW"/>
</dbReference>
<dbReference type="GO" id="GO:0003924">
    <property type="term" value="F:GTPase activity"/>
    <property type="evidence" value="ECO:0007669"/>
    <property type="project" value="InterPro"/>
</dbReference>
<dbReference type="EMBL" id="KL142390">
    <property type="protein sequence ID" value="KDR71998.1"/>
    <property type="molecule type" value="Genomic_DNA"/>
</dbReference>
<reference evidence="4" key="1">
    <citation type="journal article" date="2014" name="Proc. Natl. Acad. Sci. U.S.A.">
        <title>Extensive sampling of basidiomycete genomes demonstrates inadequacy of the white-rot/brown-rot paradigm for wood decay fungi.</title>
        <authorList>
            <person name="Riley R."/>
            <person name="Salamov A.A."/>
            <person name="Brown D.W."/>
            <person name="Nagy L.G."/>
            <person name="Floudas D."/>
            <person name="Held B.W."/>
            <person name="Levasseur A."/>
            <person name="Lombard V."/>
            <person name="Morin E."/>
            <person name="Otillar R."/>
            <person name="Lindquist E.A."/>
            <person name="Sun H."/>
            <person name="LaButti K.M."/>
            <person name="Schmutz J."/>
            <person name="Jabbour D."/>
            <person name="Luo H."/>
            <person name="Baker S.E."/>
            <person name="Pisabarro A.G."/>
            <person name="Walton J.D."/>
            <person name="Blanchette R.A."/>
            <person name="Henrissat B."/>
            <person name="Martin F."/>
            <person name="Cullen D."/>
            <person name="Hibbett D.S."/>
            <person name="Grigoriev I.V."/>
        </authorList>
    </citation>
    <scope>NUCLEOTIDE SEQUENCE [LARGE SCALE GENOMIC DNA]</scope>
    <source>
        <strain evidence="4">CBS 339.88</strain>
    </source>
</reference>
<evidence type="ECO:0000256" key="1">
    <source>
        <dbReference type="ARBA" id="ARBA00022741"/>
    </source>
</evidence>
<evidence type="ECO:0000313" key="4">
    <source>
        <dbReference type="Proteomes" id="UP000027222"/>
    </source>
</evidence>
<dbReference type="InterPro" id="IPR027417">
    <property type="entry name" value="P-loop_NTPase"/>
</dbReference>
<keyword evidence="4" id="KW-1185">Reference proteome</keyword>
<protein>
    <submittedName>
        <fullName evidence="3">Uncharacterized protein</fullName>
    </submittedName>
</protein>
<proteinExistence type="predicted"/>